<name>A0ABT8BIF1_9HYPH</name>
<keyword evidence="6" id="KW-1185">Reference proteome</keyword>
<evidence type="ECO:0000259" key="4">
    <source>
        <dbReference type="Pfam" id="PF04577"/>
    </source>
</evidence>
<evidence type="ECO:0000256" key="2">
    <source>
        <dbReference type="ARBA" id="ARBA00022679"/>
    </source>
</evidence>
<dbReference type="RefSeq" id="WP_238227524.1">
    <property type="nucleotide sequence ID" value="NZ_BPQD01000029.1"/>
</dbReference>
<keyword evidence="3" id="KW-0325">Glycoprotein</keyword>
<gene>
    <name evidence="5" type="ORF">QWZ12_14980</name>
</gene>
<keyword evidence="2 5" id="KW-0808">Transferase</keyword>
<sequence length="440" mass="49117">MSKPARTRGSGTIRASVYWFFRCLLASVRETQARRDQTLLPNTTEDLDSSDEPTQSLRPVVLTLRLRPLADIMRDAEGGAEPIGTLVSFPRETVALAPLSIGAETLGRITIRENEQHVSWRQTSYQSLPTTAYVIANALVHGSAGLIGIGDQMVIETTWHTEPSRHRYRREDGAIHIEADRLPFLSGTHLNLLTPGGGNYWHALIDGVAKLSIIPEALMENVQTILFSSDAIGQEDFLGLSGLPRSVALRPVHPWETFRVQTLVLPWDLHGVFDYHPVINRFFDVVLTHHTGTGHHRVERLYIDRRGSAQRRLLNEDEVVTALEAIGFVAIRLEDLSIDRQVALFRQAAVIVSPHGAGLTNIGFASPGCIVIELMMDAYVNWCFRRIAALRTLNYDCAIGTAHRPWKDCDPGFHDQVWEIRVQDVVNTVSRAIALHSLKS</sequence>
<dbReference type="GO" id="GO:0016757">
    <property type="term" value="F:glycosyltransferase activity"/>
    <property type="evidence" value="ECO:0007669"/>
    <property type="project" value="UniProtKB-KW"/>
</dbReference>
<accession>A0ABT8BIF1</accession>
<dbReference type="InterPro" id="IPR007657">
    <property type="entry name" value="Glycosyltransferase_61"/>
</dbReference>
<dbReference type="Pfam" id="PF04577">
    <property type="entry name" value="Glyco_transf_61"/>
    <property type="match status" value="1"/>
</dbReference>
<evidence type="ECO:0000256" key="3">
    <source>
        <dbReference type="ARBA" id="ARBA00023180"/>
    </source>
</evidence>
<keyword evidence="1 5" id="KW-0328">Glycosyltransferase</keyword>
<dbReference type="EC" id="2.4.-.-" evidence="5"/>
<dbReference type="Proteomes" id="UP001224644">
    <property type="component" value="Unassembled WGS sequence"/>
</dbReference>
<evidence type="ECO:0000313" key="5">
    <source>
        <dbReference type="EMBL" id="MDN3591904.1"/>
    </source>
</evidence>
<organism evidence="5 6">
    <name type="scientific">Methylobacterium adhaesivum</name>
    <dbReference type="NCBI Taxonomy" id="333297"/>
    <lineage>
        <taxon>Bacteria</taxon>
        <taxon>Pseudomonadati</taxon>
        <taxon>Pseudomonadota</taxon>
        <taxon>Alphaproteobacteria</taxon>
        <taxon>Hyphomicrobiales</taxon>
        <taxon>Methylobacteriaceae</taxon>
        <taxon>Methylobacterium</taxon>
    </lineage>
</organism>
<evidence type="ECO:0000313" key="6">
    <source>
        <dbReference type="Proteomes" id="UP001224644"/>
    </source>
</evidence>
<comment type="caution">
    <text evidence="5">The sequence shown here is derived from an EMBL/GenBank/DDBJ whole genome shotgun (WGS) entry which is preliminary data.</text>
</comment>
<evidence type="ECO:0000256" key="1">
    <source>
        <dbReference type="ARBA" id="ARBA00022676"/>
    </source>
</evidence>
<dbReference type="InterPro" id="IPR049625">
    <property type="entry name" value="Glyco_transf_61_cat"/>
</dbReference>
<protein>
    <submittedName>
        <fullName evidence="5">Glycosyltransferase family 61 protein</fullName>
        <ecNumber evidence="5">2.4.-.-</ecNumber>
    </submittedName>
</protein>
<dbReference type="PANTHER" id="PTHR20961">
    <property type="entry name" value="GLYCOSYLTRANSFERASE"/>
    <property type="match status" value="1"/>
</dbReference>
<proteinExistence type="predicted"/>
<feature type="domain" description="Glycosyltransferase 61 catalytic" evidence="4">
    <location>
        <begin position="200"/>
        <end position="372"/>
    </location>
</feature>
<reference evidence="6" key="1">
    <citation type="journal article" date="2019" name="Int. J. Syst. Evol. Microbiol.">
        <title>The Global Catalogue of Microorganisms (GCM) 10K type strain sequencing project: providing services to taxonomists for standard genome sequencing and annotation.</title>
        <authorList>
            <consortium name="The Broad Institute Genomics Platform"/>
            <consortium name="The Broad Institute Genome Sequencing Center for Infectious Disease"/>
            <person name="Wu L."/>
            <person name="Ma J."/>
        </authorList>
    </citation>
    <scope>NUCLEOTIDE SEQUENCE [LARGE SCALE GENOMIC DNA]</scope>
    <source>
        <strain evidence="6">CECT 7069</strain>
    </source>
</reference>
<dbReference type="EMBL" id="JAUFPX010000014">
    <property type="protein sequence ID" value="MDN3591904.1"/>
    <property type="molecule type" value="Genomic_DNA"/>
</dbReference>